<dbReference type="AlphaFoldDB" id="A0A158BYG5"/>
<keyword evidence="1" id="KW-0732">Signal</keyword>
<sequence length="307" mass="32812">MSSLRRLSQALVIAIGMCAAAGQAQAQPQAEVDTARIEQITGLKGTYSDKEGVFKVSKPRNDVKIQVDGWTMPPFMGLTSWAAFMSDRHGKSMMMGDTVLFEDEVNPAMSAALDAGLEVTALHNHFFFDQPKVYFMHIGGHDDATTLAEGVKKVYDRIAQVRSAHADPESASPGPIASPNSISAAPLEAVFGTKGQTKDGMFKVVVGKTTSMHGVTVGNEMGVNTWAAFAGNDDEAVVDGDFAMREGELQTVLKSMRASGINIVAIHQHMTGETPRILFLHYWGKGKAVDLAKGVKAALDAQSASAR</sequence>
<organism evidence="2 3">
    <name type="scientific">Caballeronia temeraria</name>
    <dbReference type="NCBI Taxonomy" id="1777137"/>
    <lineage>
        <taxon>Bacteria</taxon>
        <taxon>Pseudomonadati</taxon>
        <taxon>Pseudomonadota</taxon>
        <taxon>Betaproteobacteria</taxon>
        <taxon>Burkholderiales</taxon>
        <taxon>Burkholderiaceae</taxon>
        <taxon>Caballeronia</taxon>
    </lineage>
</organism>
<dbReference type="OrthoDB" id="4687120at2"/>
<evidence type="ECO:0000313" key="3">
    <source>
        <dbReference type="Proteomes" id="UP000054624"/>
    </source>
</evidence>
<evidence type="ECO:0000313" key="2">
    <source>
        <dbReference type="EMBL" id="SAK75138.1"/>
    </source>
</evidence>
<dbReference type="Pfam" id="PF07485">
    <property type="entry name" value="DUF1529"/>
    <property type="match status" value="2"/>
</dbReference>
<accession>A0A158BYG5</accession>
<reference evidence="3" key="1">
    <citation type="submission" date="2016-01" db="EMBL/GenBank/DDBJ databases">
        <authorList>
            <person name="Peeters Charlotte."/>
        </authorList>
    </citation>
    <scope>NUCLEOTIDE SEQUENCE [LARGE SCALE GENOMIC DNA]</scope>
</reference>
<gene>
    <name evidence="2" type="ORF">AWB76_04860</name>
</gene>
<evidence type="ECO:0000256" key="1">
    <source>
        <dbReference type="SAM" id="SignalP"/>
    </source>
</evidence>
<dbReference type="STRING" id="1777137.AWB76_04860"/>
<feature type="signal peptide" evidence="1">
    <location>
        <begin position="1"/>
        <end position="26"/>
    </location>
</feature>
<dbReference type="RefSeq" id="WP_082864519.1">
    <property type="nucleotide sequence ID" value="NZ_FCOI02000018.1"/>
</dbReference>
<protein>
    <recommendedName>
        <fullName evidence="4">DUF1259 domain-containing protein</fullName>
    </recommendedName>
</protein>
<dbReference type="InterPro" id="IPR011094">
    <property type="entry name" value="Uncharacterised_LppY/LpqO"/>
</dbReference>
<dbReference type="Proteomes" id="UP000054624">
    <property type="component" value="Unassembled WGS sequence"/>
</dbReference>
<evidence type="ECO:0008006" key="4">
    <source>
        <dbReference type="Google" id="ProtNLM"/>
    </source>
</evidence>
<feature type="chain" id="PRO_5007622372" description="DUF1259 domain-containing protein" evidence="1">
    <location>
        <begin position="27"/>
        <end position="307"/>
    </location>
</feature>
<dbReference type="EMBL" id="FCOI02000018">
    <property type="protein sequence ID" value="SAK75138.1"/>
    <property type="molecule type" value="Genomic_DNA"/>
</dbReference>
<name>A0A158BYG5_9BURK</name>
<keyword evidence="3" id="KW-1185">Reference proteome</keyword>
<proteinExistence type="predicted"/>